<dbReference type="InterPro" id="IPR044074">
    <property type="entry name" value="PurU_ACT"/>
</dbReference>
<dbReference type="Gene3D" id="3.40.50.170">
    <property type="entry name" value="Formyl transferase, N-terminal domain"/>
    <property type="match status" value="1"/>
</dbReference>
<accession>A0AAP9E9T8</accession>
<dbReference type="Pfam" id="PF00551">
    <property type="entry name" value="Formyl_trans_N"/>
    <property type="match status" value="1"/>
</dbReference>
<dbReference type="PRINTS" id="PR01575">
    <property type="entry name" value="FFH4HYDRLASE"/>
</dbReference>
<dbReference type="PANTHER" id="PTHR42706:SF1">
    <property type="entry name" value="FORMYLTETRAHYDROFOLATE DEFORMYLASE 2, MITOCHONDRIAL"/>
    <property type="match status" value="1"/>
</dbReference>
<protein>
    <recommendedName>
        <fullName evidence="3 4">Formyltetrahydrofolate deformylase</fullName>
        <ecNumber evidence="3 4">3.5.1.10</ecNumber>
    </recommendedName>
    <alternativeName>
        <fullName evidence="3">Formyl-FH(4) hydrolase</fullName>
    </alternativeName>
</protein>
<keyword evidence="6" id="KW-0614">Plasmid</keyword>
<dbReference type="InterPro" id="IPR004810">
    <property type="entry name" value="PurU"/>
</dbReference>
<dbReference type="HAMAP" id="MF_01927">
    <property type="entry name" value="PurU"/>
    <property type="match status" value="1"/>
</dbReference>
<dbReference type="GO" id="GO:0008864">
    <property type="term" value="F:formyltetrahydrofolate deformylase activity"/>
    <property type="evidence" value="ECO:0007669"/>
    <property type="project" value="UniProtKB-UniRule"/>
</dbReference>
<dbReference type="CDD" id="cd08648">
    <property type="entry name" value="FMT_core_Formyl-FH4-Hydrolase_C"/>
    <property type="match status" value="1"/>
</dbReference>
<evidence type="ECO:0000259" key="5">
    <source>
        <dbReference type="PROSITE" id="PS51671"/>
    </source>
</evidence>
<dbReference type="InterPro" id="IPR002912">
    <property type="entry name" value="ACT_dom"/>
</dbReference>
<dbReference type="InterPro" id="IPR036477">
    <property type="entry name" value="Formyl_transf_N_sf"/>
</dbReference>
<dbReference type="Pfam" id="PF01842">
    <property type="entry name" value="ACT"/>
    <property type="match status" value="1"/>
</dbReference>
<reference evidence="6 7" key="1">
    <citation type="journal article" date="2017" name="Genome Announc.">
        <title>Draft Genome Sequence of Agrobacterium tumefaciens Biovar 1 Strain 186, Isolated from Walnut.</title>
        <authorList>
            <person name="Poret-Peterson A.T."/>
            <person name="Bhatnagar S."/>
            <person name="McClean A.E."/>
            <person name="Kluepfel D.A."/>
        </authorList>
    </citation>
    <scope>NUCLEOTIDE SEQUENCE [LARGE SCALE GENOMIC DNA]</scope>
    <source>
        <strain evidence="6 7">186</strain>
    </source>
</reference>
<dbReference type="EC" id="3.5.1.10" evidence="3 4"/>
<dbReference type="RefSeq" id="WP_099087011.1">
    <property type="nucleotide sequence ID" value="NZ_CP042276.1"/>
</dbReference>
<dbReference type="Gene3D" id="3.30.70.260">
    <property type="match status" value="1"/>
</dbReference>
<evidence type="ECO:0000313" key="7">
    <source>
        <dbReference type="Proteomes" id="UP000222296"/>
    </source>
</evidence>
<dbReference type="InterPro" id="IPR041729">
    <property type="entry name" value="Formyl-FH4-Hydrolase_C"/>
</dbReference>
<evidence type="ECO:0000256" key="4">
    <source>
        <dbReference type="NCBIfam" id="TIGR00655"/>
    </source>
</evidence>
<dbReference type="PANTHER" id="PTHR42706">
    <property type="entry name" value="FORMYLTETRAHYDROFOLATE DEFORMYLASE"/>
    <property type="match status" value="1"/>
</dbReference>
<dbReference type="SUPFAM" id="SSF53328">
    <property type="entry name" value="Formyltransferase"/>
    <property type="match status" value="1"/>
</dbReference>
<keyword evidence="3" id="KW-0658">Purine biosynthesis</keyword>
<dbReference type="InterPro" id="IPR002376">
    <property type="entry name" value="Formyl_transf_N"/>
</dbReference>
<dbReference type="SUPFAM" id="SSF55021">
    <property type="entry name" value="ACT-like"/>
    <property type="match status" value="1"/>
</dbReference>
<comment type="catalytic activity">
    <reaction evidence="3">
        <text>(6R)-10-formyltetrahydrofolate + H2O = (6S)-5,6,7,8-tetrahydrofolate + formate + H(+)</text>
        <dbReference type="Rhea" id="RHEA:19833"/>
        <dbReference type="ChEBI" id="CHEBI:15377"/>
        <dbReference type="ChEBI" id="CHEBI:15378"/>
        <dbReference type="ChEBI" id="CHEBI:15740"/>
        <dbReference type="ChEBI" id="CHEBI:57453"/>
        <dbReference type="ChEBI" id="CHEBI:195366"/>
        <dbReference type="EC" id="3.5.1.10"/>
    </reaction>
</comment>
<dbReference type="EMBL" id="CP042276">
    <property type="protein sequence ID" value="QDY97660.1"/>
    <property type="molecule type" value="Genomic_DNA"/>
</dbReference>
<dbReference type="GO" id="GO:0006189">
    <property type="term" value="P:'de novo' IMP biosynthetic process"/>
    <property type="evidence" value="ECO:0007669"/>
    <property type="project" value="UniProtKB-UniRule"/>
</dbReference>
<feature type="domain" description="ACT" evidence="5">
    <location>
        <begin position="6"/>
        <end position="85"/>
    </location>
</feature>
<dbReference type="AlphaFoldDB" id="A0AAP9E9T8"/>
<dbReference type="PROSITE" id="PS51671">
    <property type="entry name" value="ACT"/>
    <property type="match status" value="1"/>
</dbReference>
<keyword evidence="1 3" id="KW-0554">One-carbon metabolism</keyword>
<organism evidence="6 7">
    <name type="scientific">Agrobacterium tumefaciens</name>
    <dbReference type="NCBI Taxonomy" id="358"/>
    <lineage>
        <taxon>Bacteria</taxon>
        <taxon>Pseudomonadati</taxon>
        <taxon>Pseudomonadota</taxon>
        <taxon>Alphaproteobacteria</taxon>
        <taxon>Hyphomicrobiales</taxon>
        <taxon>Rhizobiaceae</taxon>
        <taxon>Rhizobium/Agrobacterium group</taxon>
        <taxon>Agrobacterium</taxon>
        <taxon>Agrobacterium tumefaciens complex</taxon>
    </lineage>
</organism>
<name>A0AAP9E9T8_AGRTU</name>
<dbReference type="GO" id="GO:0006730">
    <property type="term" value="P:one-carbon metabolic process"/>
    <property type="evidence" value="ECO:0007669"/>
    <property type="project" value="UniProtKB-KW"/>
</dbReference>
<comment type="function">
    <text evidence="3">Catalyzes the hydrolysis of 10-formyltetrahydrofolate (formyl-FH4) to formate and tetrahydrofolate (FH4).</text>
</comment>
<evidence type="ECO:0000313" key="6">
    <source>
        <dbReference type="EMBL" id="QDY97660.1"/>
    </source>
</evidence>
<dbReference type="CDD" id="cd04875">
    <property type="entry name" value="ACT_F4HF-DF"/>
    <property type="match status" value="1"/>
</dbReference>
<evidence type="ECO:0000256" key="3">
    <source>
        <dbReference type="HAMAP-Rule" id="MF_01927"/>
    </source>
</evidence>
<gene>
    <name evidence="3 6" type="primary">purU</name>
    <name evidence="6" type="ORF">CG010_026270</name>
</gene>
<feature type="active site" evidence="3">
    <location>
        <position position="227"/>
    </location>
</feature>
<dbReference type="PIRSF" id="PIRSF036480">
    <property type="entry name" value="FormyFH4_hydr"/>
    <property type="match status" value="1"/>
</dbReference>
<evidence type="ECO:0000256" key="1">
    <source>
        <dbReference type="ARBA" id="ARBA00022563"/>
    </source>
</evidence>
<comment type="similarity">
    <text evidence="3">Belongs to the PurU family.</text>
</comment>
<proteinExistence type="inferred from homology"/>
<evidence type="ECO:0000256" key="2">
    <source>
        <dbReference type="ARBA" id="ARBA00022801"/>
    </source>
</evidence>
<dbReference type="NCBIfam" id="NF004684">
    <property type="entry name" value="PRK06027.1"/>
    <property type="match status" value="1"/>
</dbReference>
<geneLocation type="plasmid" evidence="7">
    <name>pat</name>
</geneLocation>
<dbReference type="Proteomes" id="UP000222296">
    <property type="component" value="Plasmid pAt"/>
</dbReference>
<comment type="pathway">
    <text evidence="3">Purine metabolism; IMP biosynthesis via de novo pathway; formate from 10-formyl-5,6,7,8-tetrahydrofolate: step 1/1.</text>
</comment>
<dbReference type="InterPro" id="IPR045865">
    <property type="entry name" value="ACT-like_dom_sf"/>
</dbReference>
<keyword evidence="2 3" id="KW-0378">Hydrolase</keyword>
<sequence length="282" mass="31871">MPPNFILTLSCEDKPGIVATVTTALANLGANIIESNQFWDRASNRFFMRVAFAGTEDLLEEHIQPALAPAVERFSMAISLFNADRRPKIIVMVSKHDHALLHLLYQIRVNWLKAEVVAIVSNHEDASLIAERNNIRFHHLPVQKDNKVEQEEKLLRIVENTQADLVVLARYMQVLSDNLSKRLFGRVINIHHSFLPSFKGAKPYHQAHERGVKLIGATAHYVTPELDEGPIIEQETERVTHSMTSDDFIATGRDIESRVLARAVKSHLEARVVVNGHKTVVF</sequence>
<dbReference type="NCBIfam" id="TIGR00655">
    <property type="entry name" value="PurU"/>
    <property type="match status" value="1"/>
</dbReference>